<accession>A0A1F5V2A3</accession>
<evidence type="ECO:0000313" key="1">
    <source>
        <dbReference type="EMBL" id="OGF57549.1"/>
    </source>
</evidence>
<evidence type="ECO:0000313" key="2">
    <source>
        <dbReference type="Proteomes" id="UP000179157"/>
    </source>
</evidence>
<dbReference type="Proteomes" id="UP000179157">
    <property type="component" value="Unassembled WGS sequence"/>
</dbReference>
<comment type="caution">
    <text evidence="1">The sequence shown here is derived from an EMBL/GenBank/DDBJ whole genome shotgun (WGS) entry which is preliminary data.</text>
</comment>
<dbReference type="AlphaFoldDB" id="A0A1F5V2A3"/>
<protein>
    <submittedName>
        <fullName evidence="1">Uncharacterized protein</fullName>
    </submittedName>
</protein>
<proteinExistence type="predicted"/>
<organism evidence="1 2">
    <name type="scientific">Fraserbacteria sp. (strain RBG_16_55_9)</name>
    <dbReference type="NCBI Taxonomy" id="1817864"/>
    <lineage>
        <taxon>Bacteria</taxon>
        <taxon>Candidatus Fraseribacteriota</taxon>
    </lineage>
</organism>
<name>A0A1F5V2A3_FRAXR</name>
<gene>
    <name evidence="1" type="ORF">A2Z21_05820</name>
</gene>
<dbReference type="EMBL" id="MFGX01000010">
    <property type="protein sequence ID" value="OGF57549.1"/>
    <property type="molecule type" value="Genomic_DNA"/>
</dbReference>
<reference evidence="1 2" key="1">
    <citation type="journal article" date="2016" name="Nat. Commun.">
        <title>Thousands of microbial genomes shed light on interconnected biogeochemical processes in an aquifer system.</title>
        <authorList>
            <person name="Anantharaman K."/>
            <person name="Brown C.T."/>
            <person name="Hug L.A."/>
            <person name="Sharon I."/>
            <person name="Castelle C.J."/>
            <person name="Probst A.J."/>
            <person name="Thomas B.C."/>
            <person name="Singh A."/>
            <person name="Wilkins M.J."/>
            <person name="Karaoz U."/>
            <person name="Brodie E.L."/>
            <person name="Williams K.H."/>
            <person name="Hubbard S.S."/>
            <person name="Banfield J.F."/>
        </authorList>
    </citation>
    <scope>NUCLEOTIDE SEQUENCE [LARGE SCALE GENOMIC DNA]</scope>
    <source>
        <strain evidence="2">RBG_16_55_9</strain>
    </source>
</reference>
<sequence length="241" mass="26652">MKASRMHRAAQRRPNKELNPTSLAAEFVKGVWPPIILLSAWAAASVGGRLVRMPLGAHSSRTRRWQMSKRTAVRLALSSTALCAFSIAGCQKQVTGDRYGDDTAQISGVAVARLTDSEVDRLPTLSKLSAEACSETTKGKSCLISRDVDLKWGWGFCDNDAESLQSGVRAARVELIVDDVRIPSDLIYERDETYDRVQNAFCHVWLVKLTEWESGATVRLENWATTPSLGEQDNLFVVNVK</sequence>